<dbReference type="OrthoDB" id="5123901at2759"/>
<dbReference type="HOGENOM" id="CLU_016575_2_0_1"/>
<keyword evidence="2" id="KW-1185">Reference proteome</keyword>
<dbReference type="STRING" id="660122.C7YNB4"/>
<dbReference type="OMA" id="WEWHALN"/>
<evidence type="ECO:0000313" key="2">
    <source>
        <dbReference type="Proteomes" id="UP000005206"/>
    </source>
</evidence>
<feature type="non-terminal residue" evidence="1">
    <location>
        <position position="467"/>
    </location>
</feature>
<proteinExistence type="predicted"/>
<protein>
    <submittedName>
        <fullName evidence="1">Uncharacterized protein</fullName>
    </submittedName>
</protein>
<dbReference type="EMBL" id="GG698897">
    <property type="protein sequence ID" value="EEU47592.1"/>
    <property type="molecule type" value="Genomic_DNA"/>
</dbReference>
<dbReference type="VEuPathDB" id="FungiDB:NECHADRAFT_22566"/>
<dbReference type="InParanoid" id="C7YNB4"/>
<dbReference type="KEGG" id="nhe:NECHADRAFT_22566"/>
<feature type="non-terminal residue" evidence="1">
    <location>
        <position position="1"/>
    </location>
</feature>
<name>C7YNB4_FUSV7</name>
<accession>C7YNB4</accession>
<dbReference type="eggNOG" id="ENOG502TBH9">
    <property type="taxonomic scope" value="Eukaryota"/>
</dbReference>
<dbReference type="RefSeq" id="XP_003053305.1">
    <property type="nucleotide sequence ID" value="XM_003053259.1"/>
</dbReference>
<reference evidence="1 2" key="1">
    <citation type="journal article" date="2009" name="PLoS Genet.">
        <title>The genome of Nectria haematococca: contribution of supernumerary chromosomes to gene expansion.</title>
        <authorList>
            <person name="Coleman J.J."/>
            <person name="Rounsley S.D."/>
            <person name="Rodriguez-Carres M."/>
            <person name="Kuo A."/>
            <person name="Wasmann C.C."/>
            <person name="Grimwood J."/>
            <person name="Schmutz J."/>
            <person name="Taga M."/>
            <person name="White G.J."/>
            <person name="Zhou S."/>
            <person name="Schwartz D.C."/>
            <person name="Freitag M."/>
            <person name="Ma L.J."/>
            <person name="Danchin E.G."/>
            <person name="Henrissat B."/>
            <person name="Coutinho P.M."/>
            <person name="Nelson D.R."/>
            <person name="Straney D."/>
            <person name="Napoli C.A."/>
            <person name="Barker B.M."/>
            <person name="Gribskov M."/>
            <person name="Rep M."/>
            <person name="Kroken S."/>
            <person name="Molnar I."/>
            <person name="Rensing C."/>
            <person name="Kennell J.C."/>
            <person name="Zamora J."/>
            <person name="Farman M.L."/>
            <person name="Selker E.U."/>
            <person name="Salamov A."/>
            <person name="Shapiro H."/>
            <person name="Pangilinan J."/>
            <person name="Lindquist E."/>
            <person name="Lamers C."/>
            <person name="Grigoriev I.V."/>
            <person name="Geiser D.M."/>
            <person name="Covert S.F."/>
            <person name="Temporini E."/>
            <person name="Vanetten H.D."/>
        </authorList>
    </citation>
    <scope>NUCLEOTIDE SEQUENCE [LARGE SCALE GENOMIC DNA]</scope>
    <source>
        <strain evidence="2">ATCC MYA-4622 / CBS 123669 / FGSC 9596 / NRRL 45880 / 77-13-4</strain>
    </source>
</reference>
<sequence>HAGCAALAERLGLTPAEYLPALAYSYEPSKSDERRRLELVRFRLQQALKRNIGRFPTEVWDFVAKDLVCEFATVAIPVVEPKTVFTIDALEAVWATYVEIDGVEYIKSVSNEQKPGGRLLWDKPKSPTGHVYIGEDHLGISEITNHPEVTQSAQSKQVSTWWRTVTLKHSSKIDFKTDGVKLRSFSAATLLRDVKWPYPMTPDEIKGMYLYYTALDREAKMIPVDINAPDTIGYSVGWHYGCVYFHAHKRGESLDFYHELDARQLDENEAAAKNQDERHEPHAVKVDRMARMAEESGIEWRYHPLNAGEAIEQVWIRQPQKLPDDDDDDDDSPFGPRYLWCDASHDVAIGLVTNQSRVLVSGIPCEFPQDRFPWRCIAKSSTASPMRIFFSYSLDGINLFAAPKSGVPKGEPVHQGLYEEEPDNFCLFGYDFHTSASLENVAQVVLCKGTEQGKPRINGLLFRYKDG</sequence>
<dbReference type="Proteomes" id="UP000005206">
    <property type="component" value="Chromosome 3"/>
</dbReference>
<dbReference type="AlphaFoldDB" id="C7YNB4"/>
<organism evidence="1 2">
    <name type="scientific">Fusarium vanettenii (strain ATCC MYA-4622 / CBS 123669 / FGSC 9596 / NRRL 45880 / 77-13-4)</name>
    <name type="common">Fusarium solani subsp. pisi</name>
    <dbReference type="NCBI Taxonomy" id="660122"/>
    <lineage>
        <taxon>Eukaryota</taxon>
        <taxon>Fungi</taxon>
        <taxon>Dikarya</taxon>
        <taxon>Ascomycota</taxon>
        <taxon>Pezizomycotina</taxon>
        <taxon>Sordariomycetes</taxon>
        <taxon>Hypocreomycetidae</taxon>
        <taxon>Hypocreales</taxon>
        <taxon>Nectriaceae</taxon>
        <taxon>Fusarium</taxon>
        <taxon>Fusarium solani species complex</taxon>
        <taxon>Fusarium vanettenii</taxon>
    </lineage>
</organism>
<gene>
    <name evidence="1" type="ORF">NECHADRAFT_22566</name>
</gene>
<dbReference type="GeneID" id="9664371"/>
<evidence type="ECO:0000313" key="1">
    <source>
        <dbReference type="EMBL" id="EEU47592.1"/>
    </source>
</evidence>